<comment type="caution">
    <text evidence="3">The sequence shown here is derived from an EMBL/GenBank/DDBJ whole genome shotgun (WGS) entry which is preliminary data.</text>
</comment>
<dbReference type="PANTHER" id="PTHR23257:SF963">
    <property type="entry name" value="AT08303P"/>
    <property type="match status" value="1"/>
</dbReference>
<feature type="domain" description="Protein kinase" evidence="2">
    <location>
        <begin position="1"/>
        <end position="383"/>
    </location>
</feature>
<evidence type="ECO:0000259" key="2">
    <source>
        <dbReference type="PROSITE" id="PS50011"/>
    </source>
</evidence>
<dbReference type="GO" id="GO:0005737">
    <property type="term" value="C:cytoplasm"/>
    <property type="evidence" value="ECO:0007669"/>
    <property type="project" value="TreeGrafter"/>
</dbReference>
<dbReference type="Pfam" id="PF07714">
    <property type="entry name" value="PK_Tyr_Ser-Thr"/>
    <property type="match status" value="1"/>
</dbReference>
<accession>A0A1D1VG59</accession>
<name>A0A1D1VG59_RAMVA</name>
<organism evidence="3 4">
    <name type="scientific">Ramazzottius varieornatus</name>
    <name type="common">Water bear</name>
    <name type="synonym">Tardigrade</name>
    <dbReference type="NCBI Taxonomy" id="947166"/>
    <lineage>
        <taxon>Eukaryota</taxon>
        <taxon>Metazoa</taxon>
        <taxon>Ecdysozoa</taxon>
        <taxon>Tardigrada</taxon>
        <taxon>Eutardigrada</taxon>
        <taxon>Parachela</taxon>
        <taxon>Hypsibioidea</taxon>
        <taxon>Ramazzottiidae</taxon>
        <taxon>Ramazzottius</taxon>
    </lineage>
</organism>
<dbReference type="PANTHER" id="PTHR23257">
    <property type="entry name" value="SERINE-THREONINE PROTEIN KINASE"/>
    <property type="match status" value="1"/>
</dbReference>
<feature type="region of interest" description="Disordered" evidence="1">
    <location>
        <begin position="201"/>
        <end position="226"/>
    </location>
</feature>
<dbReference type="GO" id="GO:0007265">
    <property type="term" value="P:Ras protein signal transduction"/>
    <property type="evidence" value="ECO:0007669"/>
    <property type="project" value="TreeGrafter"/>
</dbReference>
<dbReference type="InterPro" id="IPR001245">
    <property type="entry name" value="Ser-Thr/Tyr_kinase_cat_dom"/>
</dbReference>
<dbReference type="EMBL" id="BDGG01000006">
    <property type="protein sequence ID" value="GAV00610.1"/>
    <property type="molecule type" value="Genomic_DNA"/>
</dbReference>
<dbReference type="InterPro" id="IPR011009">
    <property type="entry name" value="Kinase-like_dom_sf"/>
</dbReference>
<dbReference type="InterPro" id="IPR000719">
    <property type="entry name" value="Prot_kinase_dom"/>
</dbReference>
<sequence length="396" mass="43857">MGACMKQSHDRHQQVIITSLLSRALPTSTASAGASITLHDLIHDQRGKNLSTPYKVQLNRTLIIASQISQGMGYLHRRGIVHKNLKSRNVFVTHEKCVITDYGLFSISKMSQHGRSDDLLWIPKNWLCYLAPELCQKLQTPRQHKLAFQRHRAVHDSRTPFGLPFNVASDVYAFGTILYELCTGAFPNLWSATNAQRLNTSSSTSSIQSGLMTPLSDTPNTPGMLGPPTPMSLSSMPLRMPRPADPNLPGSLEAAFYLIASGTHPIFRLFRSRQLNVSHRSAASTATTPPSSQLGRHLIQTPTLTSPPMSLAMGTNTPPTPVHTPTNLLSPSLEEAAARELTELISVCWSVQPQFRREFPDVYQMLEKVPKKNLARSPSHPVHGNAPFPKDNMYHH</sequence>
<dbReference type="GO" id="GO:0005524">
    <property type="term" value="F:ATP binding"/>
    <property type="evidence" value="ECO:0007669"/>
    <property type="project" value="InterPro"/>
</dbReference>
<proteinExistence type="predicted"/>
<feature type="compositionally biased region" description="Polar residues" evidence="1">
    <location>
        <begin position="207"/>
        <end position="221"/>
    </location>
</feature>
<feature type="region of interest" description="Disordered" evidence="1">
    <location>
        <begin position="373"/>
        <end position="396"/>
    </location>
</feature>
<reference evidence="3 4" key="1">
    <citation type="journal article" date="2016" name="Nat. Commun.">
        <title>Extremotolerant tardigrade genome and improved radiotolerance of human cultured cells by tardigrade-unique protein.</title>
        <authorList>
            <person name="Hashimoto T."/>
            <person name="Horikawa D.D."/>
            <person name="Saito Y."/>
            <person name="Kuwahara H."/>
            <person name="Kozuka-Hata H."/>
            <person name="Shin-I T."/>
            <person name="Minakuchi Y."/>
            <person name="Ohishi K."/>
            <person name="Motoyama A."/>
            <person name="Aizu T."/>
            <person name="Enomoto A."/>
            <person name="Kondo K."/>
            <person name="Tanaka S."/>
            <person name="Hara Y."/>
            <person name="Koshikawa S."/>
            <person name="Sagara H."/>
            <person name="Miura T."/>
            <person name="Yokobori S."/>
            <person name="Miyagawa K."/>
            <person name="Suzuki Y."/>
            <person name="Kubo T."/>
            <person name="Oyama M."/>
            <person name="Kohara Y."/>
            <person name="Fujiyama A."/>
            <person name="Arakawa K."/>
            <person name="Katayama T."/>
            <person name="Toyoda A."/>
            <person name="Kunieda T."/>
        </authorList>
    </citation>
    <scope>NUCLEOTIDE SEQUENCE [LARGE SCALE GENOMIC DNA]</scope>
    <source>
        <strain evidence="3 4">YOKOZUNA-1</strain>
    </source>
</reference>
<dbReference type="PROSITE" id="PS50011">
    <property type="entry name" value="PROTEIN_KINASE_DOM"/>
    <property type="match status" value="1"/>
</dbReference>
<evidence type="ECO:0000313" key="4">
    <source>
        <dbReference type="Proteomes" id="UP000186922"/>
    </source>
</evidence>
<gene>
    <name evidence="3" type="primary">RvY_11436-1</name>
    <name evidence="3" type="synonym">RvY_11436.1</name>
    <name evidence="3" type="ORF">RvY_11436</name>
</gene>
<dbReference type="STRING" id="947166.A0A1D1VG59"/>
<dbReference type="OrthoDB" id="774951at2759"/>
<dbReference type="Proteomes" id="UP000186922">
    <property type="component" value="Unassembled WGS sequence"/>
</dbReference>
<dbReference type="InterPro" id="IPR050167">
    <property type="entry name" value="Ser_Thr_protein_kinase"/>
</dbReference>
<evidence type="ECO:0000256" key="1">
    <source>
        <dbReference type="SAM" id="MobiDB-lite"/>
    </source>
</evidence>
<dbReference type="Gene3D" id="1.10.510.10">
    <property type="entry name" value="Transferase(Phosphotransferase) domain 1"/>
    <property type="match status" value="1"/>
</dbReference>
<keyword evidence="4" id="KW-1185">Reference proteome</keyword>
<dbReference type="SUPFAM" id="SSF56112">
    <property type="entry name" value="Protein kinase-like (PK-like)"/>
    <property type="match status" value="1"/>
</dbReference>
<evidence type="ECO:0000313" key="3">
    <source>
        <dbReference type="EMBL" id="GAV00610.1"/>
    </source>
</evidence>
<dbReference type="GO" id="GO:0004672">
    <property type="term" value="F:protein kinase activity"/>
    <property type="evidence" value="ECO:0007669"/>
    <property type="project" value="InterPro"/>
</dbReference>
<dbReference type="AlphaFoldDB" id="A0A1D1VG59"/>
<protein>
    <recommendedName>
        <fullName evidence="2">Protein kinase domain-containing protein</fullName>
    </recommendedName>
</protein>